<dbReference type="InterPro" id="IPR012337">
    <property type="entry name" value="RNaseH-like_sf"/>
</dbReference>
<dbReference type="InterPro" id="IPR036397">
    <property type="entry name" value="RNaseH_sf"/>
</dbReference>
<protein>
    <submittedName>
        <fullName evidence="3">Transposase InsO family protein</fullName>
    </submittedName>
</protein>
<sequence>MLVELSVVEQRYQAVLQVLSGASVTEVARRFGVSRQAVHRWLSRYRDQGLAGLSDRSSRPRTSPRRTPAEVEALICELRRNHPRWGARRLVWELTRRGCPGPVPSRATVHRVLARHGLVQITPRGRRREDYKRWQRSESMQLWQMDIVGGIMLADGTECKVVTGVDDHSRYCVAATVVARPTGRAVCLALAAALSRYGIPDELLTDNGKQFTARFGRGGEVLFDRICRENGITHRLTRPHSPTTTGKVERFHQTLRRELLDDHGPFTSIEHAQQILDAFVDDYNTRRPHQALDMDRPADRFQPRHDDQLPLRLPSALHALPDPPSDPEPEPQTEPVVMPPAQAETAQLAMPADGTDVVDLAVEFTRVVPASGNLAVCGQQFWLGTHRAGATITLRADAGTVELLAGRVRIKKVPSRLTPRHLRQLIADGGTPIQPAAKPARAGTGEVIEVDRTINASGLVALGGRQYSVGYQFAGRRLTVRIDGAVLHLTDGHTLLRSLPNPLTSDEIARLRDARPAGPEPRLTDEPVCVQRRVSSRGQLSIAGQRIRVGIGHAGMTVTVEDTDGTFRITTPAGQVIAEVARTTTKPIARFKVRRPQLPLLGNRRKSSTDDRAGHECQGAGVPSTP</sequence>
<dbReference type="Pfam" id="PF13683">
    <property type="entry name" value="rve_3"/>
    <property type="match status" value="1"/>
</dbReference>
<dbReference type="Gene3D" id="1.10.10.10">
    <property type="entry name" value="Winged helix-like DNA-binding domain superfamily/Winged helix DNA-binding domain"/>
    <property type="match status" value="1"/>
</dbReference>
<dbReference type="Pfam" id="PF13565">
    <property type="entry name" value="HTH_32"/>
    <property type="match status" value="1"/>
</dbReference>
<dbReference type="EMBL" id="JAMZEB010000002">
    <property type="protein sequence ID" value="MCP2361871.1"/>
    <property type="molecule type" value="Genomic_DNA"/>
</dbReference>
<reference evidence="3" key="1">
    <citation type="submission" date="2022-06" db="EMBL/GenBank/DDBJ databases">
        <title>Sequencing the genomes of 1000 actinobacteria strains.</title>
        <authorList>
            <person name="Klenk H.-P."/>
        </authorList>
    </citation>
    <scope>NUCLEOTIDE SEQUENCE</scope>
    <source>
        <strain evidence="3">DSM 46694</strain>
    </source>
</reference>
<dbReference type="InterPro" id="IPR036388">
    <property type="entry name" value="WH-like_DNA-bd_sf"/>
</dbReference>
<dbReference type="InterPro" id="IPR047656">
    <property type="entry name" value="IS481-like_transpos"/>
</dbReference>
<dbReference type="GO" id="GO:0003676">
    <property type="term" value="F:nucleic acid binding"/>
    <property type="evidence" value="ECO:0007669"/>
    <property type="project" value="InterPro"/>
</dbReference>
<dbReference type="AlphaFoldDB" id="A0A9X2K9I6"/>
<dbReference type="NCBIfam" id="NF033577">
    <property type="entry name" value="transpos_IS481"/>
    <property type="match status" value="1"/>
</dbReference>
<comment type="caution">
    <text evidence="3">The sequence shown here is derived from an EMBL/GenBank/DDBJ whole genome shotgun (WGS) entry which is preliminary data.</text>
</comment>
<evidence type="ECO:0000256" key="1">
    <source>
        <dbReference type="SAM" id="MobiDB-lite"/>
    </source>
</evidence>
<evidence type="ECO:0000313" key="3">
    <source>
        <dbReference type="EMBL" id="MCP2361871.1"/>
    </source>
</evidence>
<dbReference type="Proteomes" id="UP001139648">
    <property type="component" value="Unassembled WGS sequence"/>
</dbReference>
<feature type="region of interest" description="Disordered" evidence="1">
    <location>
        <begin position="315"/>
        <end position="336"/>
    </location>
</feature>
<name>A0A9X2K9I6_9ACTN</name>
<dbReference type="SUPFAM" id="SSF46689">
    <property type="entry name" value="Homeodomain-like"/>
    <property type="match status" value="1"/>
</dbReference>
<dbReference type="InterPro" id="IPR009057">
    <property type="entry name" value="Homeodomain-like_sf"/>
</dbReference>
<proteinExistence type="predicted"/>
<keyword evidence="4" id="KW-1185">Reference proteome</keyword>
<organism evidence="3 4">
    <name type="scientific">Nonomuraea thailandensis</name>
    <dbReference type="NCBI Taxonomy" id="1188745"/>
    <lineage>
        <taxon>Bacteria</taxon>
        <taxon>Bacillati</taxon>
        <taxon>Actinomycetota</taxon>
        <taxon>Actinomycetes</taxon>
        <taxon>Streptosporangiales</taxon>
        <taxon>Streptosporangiaceae</taxon>
        <taxon>Nonomuraea</taxon>
    </lineage>
</organism>
<dbReference type="PROSITE" id="PS50994">
    <property type="entry name" value="INTEGRASE"/>
    <property type="match status" value="1"/>
</dbReference>
<evidence type="ECO:0000259" key="2">
    <source>
        <dbReference type="PROSITE" id="PS50994"/>
    </source>
</evidence>
<accession>A0A9X2K9I6</accession>
<feature type="region of interest" description="Disordered" evidence="1">
    <location>
        <begin position="597"/>
        <end position="626"/>
    </location>
</feature>
<feature type="domain" description="Integrase catalytic" evidence="2">
    <location>
        <begin position="119"/>
        <end position="305"/>
    </location>
</feature>
<evidence type="ECO:0000313" key="4">
    <source>
        <dbReference type="Proteomes" id="UP001139648"/>
    </source>
</evidence>
<dbReference type="InterPro" id="IPR001584">
    <property type="entry name" value="Integrase_cat-core"/>
</dbReference>
<dbReference type="GO" id="GO:0015074">
    <property type="term" value="P:DNA integration"/>
    <property type="evidence" value="ECO:0007669"/>
    <property type="project" value="InterPro"/>
</dbReference>
<gene>
    <name evidence="3" type="ORF">HD597_008891</name>
</gene>
<dbReference type="SUPFAM" id="SSF53098">
    <property type="entry name" value="Ribonuclease H-like"/>
    <property type="match status" value="1"/>
</dbReference>
<dbReference type="PANTHER" id="PTHR35004">
    <property type="entry name" value="TRANSPOSASE RV3428C-RELATED"/>
    <property type="match status" value="1"/>
</dbReference>
<dbReference type="PANTHER" id="PTHR35004:SF7">
    <property type="entry name" value="INTEGRASE PROTEIN"/>
    <property type="match status" value="1"/>
</dbReference>
<dbReference type="Gene3D" id="3.30.420.10">
    <property type="entry name" value="Ribonuclease H-like superfamily/Ribonuclease H"/>
    <property type="match status" value="1"/>
</dbReference>